<dbReference type="Gene3D" id="3.40.50.720">
    <property type="entry name" value="NAD(P)-binding Rossmann-like Domain"/>
    <property type="match status" value="1"/>
</dbReference>
<dbReference type="PANTHER" id="PTHR10366">
    <property type="entry name" value="NAD DEPENDENT EPIMERASE/DEHYDRATASE"/>
    <property type="match status" value="1"/>
</dbReference>
<sequence length="367" mass="39651">MGALGRSEGAVAEAEALRKAILSACGGRSSRKTGPVGVRPSRDDDGGGRVEGRAVCVTGGVSFVGSAIVDRLLDRGYSVRLLVETQEDWDKLRETETLWGGVSAVMADMTDMDSLCRAFDGCTGVFHTSSSLDPGGISGYSKHMAEIEVGAAERVMEACVRTESVRKCVFTSSLLACTWGQSDPRHRRVVDESCWSDEQLCRDKKLWYALGKTMAEKAAWEAAARGRRDLKLATVCPALVTGSGFHRRNTTASIAYLKGAREMFAQGLLVTVDVEKLAGAHVSIYEAMSSHACGRYICYDRVIGRGEEAEELERRLGIPSRILLSGETAASCSPASSSSSELSNQKLFRLMNSGRRKCTFDAYSLLT</sequence>
<evidence type="ECO:0000313" key="5">
    <source>
        <dbReference type="EMBL" id="KAJ8483771.1"/>
    </source>
</evidence>
<feature type="domain" description="3-beta hydroxysteroid dehydrogenase/isomerase" evidence="4">
    <location>
        <begin position="57"/>
        <end position="288"/>
    </location>
</feature>
<evidence type="ECO:0000256" key="3">
    <source>
        <dbReference type="SAM" id="MobiDB-lite"/>
    </source>
</evidence>
<evidence type="ECO:0000259" key="4">
    <source>
        <dbReference type="Pfam" id="PF01073"/>
    </source>
</evidence>
<evidence type="ECO:0000313" key="6">
    <source>
        <dbReference type="Proteomes" id="UP001222027"/>
    </source>
</evidence>
<dbReference type="FunFam" id="3.40.50.720:FF:000388">
    <property type="entry name" value="Cinnamoyl-CoA reductase-like SNL6"/>
    <property type="match status" value="1"/>
</dbReference>
<keyword evidence="1 2" id="KW-0560">Oxidoreductase</keyword>
<dbReference type="InterPro" id="IPR002225">
    <property type="entry name" value="3Beta_OHSteriod_DH/Estase"/>
</dbReference>
<keyword evidence="6" id="KW-1185">Reference proteome</keyword>
<name>A0AAV8PGL5_ENSVE</name>
<feature type="compositionally biased region" description="Basic and acidic residues" evidence="3">
    <location>
        <begin position="40"/>
        <end position="50"/>
    </location>
</feature>
<evidence type="ECO:0000256" key="2">
    <source>
        <dbReference type="RuleBase" id="RU004475"/>
    </source>
</evidence>
<dbReference type="Proteomes" id="UP001222027">
    <property type="component" value="Unassembled WGS sequence"/>
</dbReference>
<evidence type="ECO:0000256" key="1">
    <source>
        <dbReference type="ARBA" id="ARBA00023002"/>
    </source>
</evidence>
<comment type="caution">
    <text evidence="5">The sequence shown here is derived from an EMBL/GenBank/DDBJ whole genome shotgun (WGS) entry which is preliminary data.</text>
</comment>
<dbReference type="InterPro" id="IPR036291">
    <property type="entry name" value="NAD(P)-bd_dom_sf"/>
</dbReference>
<feature type="region of interest" description="Disordered" evidence="3">
    <location>
        <begin position="26"/>
        <end position="50"/>
    </location>
</feature>
<dbReference type="EMBL" id="JAQQAF010000005">
    <property type="protein sequence ID" value="KAJ8483771.1"/>
    <property type="molecule type" value="Genomic_DNA"/>
</dbReference>
<accession>A0AAV8PGL5</accession>
<organism evidence="5 6">
    <name type="scientific">Ensete ventricosum</name>
    <name type="common">Abyssinian banana</name>
    <name type="synonym">Musa ensete</name>
    <dbReference type="NCBI Taxonomy" id="4639"/>
    <lineage>
        <taxon>Eukaryota</taxon>
        <taxon>Viridiplantae</taxon>
        <taxon>Streptophyta</taxon>
        <taxon>Embryophyta</taxon>
        <taxon>Tracheophyta</taxon>
        <taxon>Spermatophyta</taxon>
        <taxon>Magnoliopsida</taxon>
        <taxon>Liliopsida</taxon>
        <taxon>Zingiberales</taxon>
        <taxon>Musaceae</taxon>
        <taxon>Ensete</taxon>
    </lineage>
</organism>
<gene>
    <name evidence="5" type="ORF">OPV22_016256</name>
</gene>
<reference evidence="5 6" key="1">
    <citation type="submission" date="2022-12" db="EMBL/GenBank/DDBJ databases">
        <title>Chromosome-scale assembly of the Ensete ventricosum genome.</title>
        <authorList>
            <person name="Dussert Y."/>
            <person name="Stocks J."/>
            <person name="Wendawek A."/>
            <person name="Woldeyes F."/>
            <person name="Nichols R.A."/>
            <person name="Borrell J.S."/>
        </authorList>
    </citation>
    <scope>NUCLEOTIDE SEQUENCE [LARGE SCALE GENOMIC DNA]</scope>
    <source>
        <strain evidence="6">cv. Maze</strain>
        <tissue evidence="5">Seeds</tissue>
    </source>
</reference>
<dbReference type="InterPro" id="IPR050425">
    <property type="entry name" value="NAD(P)_dehydrat-like"/>
</dbReference>
<dbReference type="Pfam" id="PF01073">
    <property type="entry name" value="3Beta_HSD"/>
    <property type="match status" value="1"/>
</dbReference>
<dbReference type="GO" id="GO:0006694">
    <property type="term" value="P:steroid biosynthetic process"/>
    <property type="evidence" value="ECO:0007669"/>
    <property type="project" value="InterPro"/>
</dbReference>
<proteinExistence type="inferred from homology"/>
<dbReference type="AlphaFoldDB" id="A0AAV8PGL5"/>
<dbReference type="GO" id="GO:0016616">
    <property type="term" value="F:oxidoreductase activity, acting on the CH-OH group of donors, NAD or NADP as acceptor"/>
    <property type="evidence" value="ECO:0007669"/>
    <property type="project" value="InterPro"/>
</dbReference>
<comment type="similarity">
    <text evidence="2">Belongs to the 3-beta-HSD family.</text>
</comment>
<dbReference type="PANTHER" id="PTHR10366:SF483">
    <property type="entry name" value="CINNAMOYL COA REDUCTASE-LIKE PROTEIN"/>
    <property type="match status" value="1"/>
</dbReference>
<dbReference type="SUPFAM" id="SSF51735">
    <property type="entry name" value="NAD(P)-binding Rossmann-fold domains"/>
    <property type="match status" value="1"/>
</dbReference>
<protein>
    <recommendedName>
        <fullName evidence="4">3-beta hydroxysteroid dehydrogenase/isomerase domain-containing protein</fullName>
    </recommendedName>
</protein>